<keyword evidence="2" id="KW-1185">Reference proteome</keyword>
<gene>
    <name evidence="1" type="primary">HST2</name>
    <name evidence="1" type="ORF">H2198_004297</name>
</gene>
<dbReference type="Proteomes" id="UP001172386">
    <property type="component" value="Unassembled WGS sequence"/>
</dbReference>
<organism evidence="1 2">
    <name type="scientific">Neophaeococcomyces mojaviensis</name>
    <dbReference type="NCBI Taxonomy" id="3383035"/>
    <lineage>
        <taxon>Eukaryota</taxon>
        <taxon>Fungi</taxon>
        <taxon>Dikarya</taxon>
        <taxon>Ascomycota</taxon>
        <taxon>Pezizomycotina</taxon>
        <taxon>Eurotiomycetes</taxon>
        <taxon>Chaetothyriomycetidae</taxon>
        <taxon>Chaetothyriales</taxon>
        <taxon>Chaetothyriales incertae sedis</taxon>
        <taxon>Neophaeococcomyces</taxon>
    </lineage>
</organism>
<comment type="caution">
    <text evidence="1">The sequence shown here is derived from an EMBL/GenBank/DDBJ whole genome shotgun (WGS) entry which is preliminary data.</text>
</comment>
<proteinExistence type="predicted"/>
<reference evidence="1" key="1">
    <citation type="submission" date="2022-10" db="EMBL/GenBank/DDBJ databases">
        <title>Culturing micro-colonial fungi from biological soil crusts in the Mojave desert and describing Neophaeococcomyces mojavensis, and introducing the new genera and species Taxawa tesnikishii.</title>
        <authorList>
            <person name="Kurbessoian T."/>
            <person name="Stajich J.E."/>
        </authorList>
    </citation>
    <scope>NUCLEOTIDE SEQUENCE</scope>
    <source>
        <strain evidence="1">JES_112</strain>
    </source>
</reference>
<dbReference type="EMBL" id="JAPDRQ010000064">
    <property type="protein sequence ID" value="KAJ9657422.1"/>
    <property type="molecule type" value="Genomic_DNA"/>
</dbReference>
<evidence type="ECO:0000313" key="1">
    <source>
        <dbReference type="EMBL" id="KAJ9657422.1"/>
    </source>
</evidence>
<evidence type="ECO:0000313" key="2">
    <source>
        <dbReference type="Proteomes" id="UP001172386"/>
    </source>
</evidence>
<accession>A0ACC3A960</accession>
<sequence>MGNESSTPVAEDVPPVTLYARTIEAVADYVKKNNVKRVVVMTGAGISTAAGIPDFRSPKTGLYANLARLNLPYAEAVFDISFFRQNPRPFYELAHELYPGKYRPTISHCFVNLLHKKGMLLKAFTQNIDCLEREAGVPGDAIVEAHGSFATQRCIDCHTEYPDAKMKEAISKKEVPHCAQQECGGLVKPDIVFFGEALPEAFHRNRSLPAQADLAIIMGTSLTVQPFASLPSFVQEDTPRVLINLERVGGLGSRADDVLLLGDCDEGVRKFADALGWREELESMWEKANPSTTDEKKQEAKPKDKQAELDEAIESLTRGVDKTLKLSEDHQKQFEEDFAKRPDTGKLNVPSHENSASLNPEMKQNTEGIVKESDHLSTPLAHVYPHISKEKSDKPSL</sequence>
<name>A0ACC3A960_9EURO</name>
<protein>
    <submittedName>
        <fullName evidence="1">Sir2 histone deacetylase Hst2</fullName>
    </submittedName>
</protein>